<comment type="caution">
    <text evidence="2">The sequence shown here is derived from an EMBL/GenBank/DDBJ whole genome shotgun (WGS) entry which is preliminary data.</text>
</comment>
<feature type="transmembrane region" description="Helical" evidence="1">
    <location>
        <begin position="260"/>
        <end position="279"/>
    </location>
</feature>
<feature type="transmembrane region" description="Helical" evidence="1">
    <location>
        <begin position="538"/>
        <end position="557"/>
    </location>
</feature>
<evidence type="ECO:0000256" key="1">
    <source>
        <dbReference type="SAM" id="Phobius"/>
    </source>
</evidence>
<feature type="transmembrane region" description="Helical" evidence="1">
    <location>
        <begin position="6"/>
        <end position="28"/>
    </location>
</feature>
<feature type="transmembrane region" description="Helical" evidence="1">
    <location>
        <begin position="115"/>
        <end position="136"/>
    </location>
</feature>
<dbReference type="PANTHER" id="PTHR12242">
    <property type="entry name" value="OS02G0130600 PROTEIN-RELATED"/>
    <property type="match status" value="1"/>
</dbReference>
<feature type="transmembrane region" description="Helical" evidence="1">
    <location>
        <begin position="80"/>
        <end position="103"/>
    </location>
</feature>
<feature type="transmembrane region" description="Helical" evidence="1">
    <location>
        <begin position="606"/>
        <end position="625"/>
    </location>
</feature>
<feature type="transmembrane region" description="Helical" evidence="1">
    <location>
        <begin position="442"/>
        <end position="464"/>
    </location>
</feature>
<dbReference type="PANTHER" id="PTHR12242:SF6">
    <property type="entry name" value="PROTEIN ROLLING PROTEIN"/>
    <property type="match status" value="1"/>
</dbReference>
<feature type="transmembrane region" description="Helical" evidence="1">
    <location>
        <begin position="328"/>
        <end position="345"/>
    </location>
</feature>
<accession>A0AAP0N8V6</accession>
<keyword evidence="1" id="KW-1133">Transmembrane helix</keyword>
<dbReference type="AlphaFoldDB" id="A0AAP0N8V6"/>
<keyword evidence="3" id="KW-1185">Reference proteome</keyword>
<proteinExistence type="predicted"/>
<protein>
    <recommendedName>
        <fullName evidence="4">Transmembrane protein</fullName>
    </recommendedName>
</protein>
<feature type="transmembrane region" description="Helical" evidence="1">
    <location>
        <begin position="299"/>
        <end position="321"/>
    </location>
</feature>
<evidence type="ECO:0008006" key="4">
    <source>
        <dbReference type="Google" id="ProtNLM"/>
    </source>
</evidence>
<keyword evidence="1" id="KW-0812">Transmembrane</keyword>
<organism evidence="2 3">
    <name type="scientific">Liquidambar formosana</name>
    <name type="common">Formosan gum</name>
    <dbReference type="NCBI Taxonomy" id="63359"/>
    <lineage>
        <taxon>Eukaryota</taxon>
        <taxon>Viridiplantae</taxon>
        <taxon>Streptophyta</taxon>
        <taxon>Embryophyta</taxon>
        <taxon>Tracheophyta</taxon>
        <taxon>Spermatophyta</taxon>
        <taxon>Magnoliopsida</taxon>
        <taxon>eudicotyledons</taxon>
        <taxon>Gunneridae</taxon>
        <taxon>Pentapetalae</taxon>
        <taxon>Saxifragales</taxon>
        <taxon>Altingiaceae</taxon>
        <taxon>Liquidambar</taxon>
    </lineage>
</organism>
<keyword evidence="1" id="KW-0472">Membrane</keyword>
<gene>
    <name evidence="2" type="ORF">L1049_007372</name>
</gene>
<feature type="transmembrane region" description="Helical" evidence="1">
    <location>
        <begin position="201"/>
        <end position="224"/>
    </location>
</feature>
<evidence type="ECO:0000313" key="3">
    <source>
        <dbReference type="Proteomes" id="UP001415857"/>
    </source>
</evidence>
<feature type="transmembrane region" description="Helical" evidence="1">
    <location>
        <begin position="569"/>
        <end position="594"/>
    </location>
</feature>
<feature type="transmembrane region" description="Helical" evidence="1">
    <location>
        <begin position="408"/>
        <end position="436"/>
    </location>
</feature>
<name>A0AAP0N8V6_LIQFO</name>
<sequence>MALVVYWYDFICFGIVGCAILGSLWVLWRKEGAGKCDDNTVYESLLVAGPDSSRFVSATRAGHVSSSQLWTSCWRGVHPIWLLGTRLASFGVMAGFLVWDVLVYDSSIFVYYTEWTFSLVIVYFALGTIISAHGCWTGSDQPSPENGERADILRSDLEESGSTAAVAFRAKDFRGTIKLQSHYVEEEIRKRAGFWGYVMQTLYQTCAGAVILTDIVFWCVIVPFLSDAHLGLNMLMGCMHTMNAFFLLLDTSLNSLPFPWFRLSYFVLWSCLYVIFQWVSHACGFPWWPYPFLELSSPWAPLWYFCLAVVHIPCYGMYSLLVKAKITIFSRWFPHAFGFVVSQNSEMSNSDDVGLGYWLRWQVPLCALIFVVPAVVALRYNKRMNTVPLNSYDLWVPCWRKLHPRWLLFYRVFAFVYMAYLLYQIVASYGAFVFYFYTQWTFVLVMVYFALGTIISAHGCWVCSNKSPPKNGERTEFLKRAAIKSQSHYDQDDYSRRAGFWGYLMQAVYQTCAGAAILTDIVFWFILVPFLLNVRLDMLMVGMHSLNAVFLLLDTLLNRLPFPWFRFSYFVLWGCLYVVFLWIVYACGFMWWPYPFLELSTPWAPLWYFALAMVHIPCYGLYALLVKAKISIFSRLFPLAFVR</sequence>
<dbReference type="Proteomes" id="UP001415857">
    <property type="component" value="Unassembled WGS sequence"/>
</dbReference>
<feature type="transmembrane region" description="Helical" evidence="1">
    <location>
        <begin position="507"/>
        <end position="532"/>
    </location>
</feature>
<evidence type="ECO:0000313" key="2">
    <source>
        <dbReference type="EMBL" id="KAK9266719.1"/>
    </source>
</evidence>
<feature type="transmembrane region" description="Helical" evidence="1">
    <location>
        <begin position="230"/>
        <end position="248"/>
    </location>
</feature>
<reference evidence="2 3" key="1">
    <citation type="journal article" date="2024" name="Plant J.">
        <title>Genome sequences and population genomics reveal climatic adaptation and genomic divergence between two closely related sweetgum species.</title>
        <authorList>
            <person name="Xu W.Q."/>
            <person name="Ren C.Q."/>
            <person name="Zhang X.Y."/>
            <person name="Comes H.P."/>
            <person name="Liu X.H."/>
            <person name="Li Y.G."/>
            <person name="Kettle C.J."/>
            <person name="Jalonen R."/>
            <person name="Gaisberger H."/>
            <person name="Ma Y.Z."/>
            <person name="Qiu Y.X."/>
        </authorList>
    </citation>
    <scope>NUCLEOTIDE SEQUENCE [LARGE SCALE GENOMIC DNA]</scope>
    <source>
        <strain evidence="2">Hangzhou</strain>
    </source>
</reference>
<dbReference type="EMBL" id="JBBPBK010000080">
    <property type="protein sequence ID" value="KAK9266719.1"/>
    <property type="molecule type" value="Genomic_DNA"/>
</dbReference>
<dbReference type="GO" id="GO:0016020">
    <property type="term" value="C:membrane"/>
    <property type="evidence" value="ECO:0007669"/>
    <property type="project" value="TreeGrafter"/>
</dbReference>
<feature type="transmembrane region" description="Helical" evidence="1">
    <location>
        <begin position="357"/>
        <end position="378"/>
    </location>
</feature>